<protein>
    <recommendedName>
        <fullName evidence="5">Urease accessory protein UreE</fullName>
    </recommendedName>
</protein>
<dbReference type="InterPro" id="IPR012406">
    <property type="entry name" value="UreE"/>
</dbReference>
<dbReference type="HAMAP" id="MF_00822">
    <property type="entry name" value="UreE"/>
    <property type="match status" value="1"/>
</dbReference>
<dbReference type="InterPro" id="IPR007864">
    <property type="entry name" value="UreE_C_dom"/>
</dbReference>
<dbReference type="AlphaFoldDB" id="A0AAP5IEI4"/>
<dbReference type="GO" id="GO:0019627">
    <property type="term" value="P:urea metabolic process"/>
    <property type="evidence" value="ECO:0007669"/>
    <property type="project" value="InterPro"/>
</dbReference>
<comment type="caution">
    <text evidence="7">The sequence shown here is derived from an EMBL/GenBank/DDBJ whole genome shotgun (WGS) entry which is preliminary data.</text>
</comment>
<evidence type="ECO:0000259" key="6">
    <source>
        <dbReference type="SMART" id="SM00988"/>
    </source>
</evidence>
<evidence type="ECO:0000256" key="4">
    <source>
        <dbReference type="ARBA" id="ARBA00023186"/>
    </source>
</evidence>
<dbReference type="GO" id="GO:0065003">
    <property type="term" value="P:protein-containing complex assembly"/>
    <property type="evidence" value="ECO:0007669"/>
    <property type="project" value="InterPro"/>
</dbReference>
<dbReference type="GO" id="GO:0051082">
    <property type="term" value="F:unfolded protein binding"/>
    <property type="evidence" value="ECO:0007669"/>
    <property type="project" value="UniProtKB-UniRule"/>
</dbReference>
<dbReference type="Gene3D" id="2.60.260.20">
    <property type="entry name" value="Urease metallochaperone UreE, N-terminal domain"/>
    <property type="match status" value="1"/>
</dbReference>
<dbReference type="EMBL" id="JAALHA020000030">
    <property type="protein sequence ID" value="MDR9900046.1"/>
    <property type="molecule type" value="Genomic_DNA"/>
</dbReference>
<reference evidence="8" key="1">
    <citation type="journal article" date="2021" name="Science">
        <title>Hunting the eagle killer: A cyanobacterial neurotoxin causes vacuolar myelinopathy.</title>
        <authorList>
            <person name="Breinlinger S."/>
            <person name="Phillips T.J."/>
            <person name="Haram B.N."/>
            <person name="Mares J."/>
            <person name="Martinez Yerena J.A."/>
            <person name="Hrouzek P."/>
            <person name="Sobotka R."/>
            <person name="Henderson W.M."/>
            <person name="Schmieder P."/>
            <person name="Williams S.M."/>
            <person name="Lauderdale J.D."/>
            <person name="Wilde H.D."/>
            <person name="Gerrin W."/>
            <person name="Kust A."/>
            <person name="Washington J.W."/>
            <person name="Wagner C."/>
            <person name="Geier B."/>
            <person name="Liebeke M."/>
            <person name="Enke H."/>
            <person name="Niedermeyer T.H.J."/>
            <person name="Wilde S.B."/>
        </authorList>
    </citation>
    <scope>NUCLEOTIDE SEQUENCE [LARGE SCALE GENOMIC DNA]</scope>
    <source>
        <strain evidence="8">Thurmond2011</strain>
    </source>
</reference>
<dbReference type="GO" id="GO:0005737">
    <property type="term" value="C:cytoplasm"/>
    <property type="evidence" value="ECO:0007669"/>
    <property type="project" value="UniProtKB-SubCell"/>
</dbReference>
<evidence type="ECO:0000313" key="7">
    <source>
        <dbReference type="EMBL" id="MDR9900046.1"/>
    </source>
</evidence>
<dbReference type="InterPro" id="IPR004029">
    <property type="entry name" value="UreE_N"/>
</dbReference>
<dbReference type="PIRSF" id="PIRSF036402">
    <property type="entry name" value="Ureas_acces_UreE"/>
    <property type="match status" value="1"/>
</dbReference>
<comment type="similarity">
    <text evidence="5">Belongs to the UreE family.</text>
</comment>
<keyword evidence="4 5" id="KW-0143">Chaperone</keyword>
<keyword evidence="3 5" id="KW-0533">Nickel</keyword>
<evidence type="ECO:0000313" key="8">
    <source>
        <dbReference type="Proteomes" id="UP000667802"/>
    </source>
</evidence>
<dbReference type="RefSeq" id="WP_208350118.1">
    <property type="nucleotide sequence ID" value="NZ_JAALHA020000030.1"/>
</dbReference>
<keyword evidence="2 5" id="KW-0963">Cytoplasm</keyword>
<dbReference type="CDD" id="cd00571">
    <property type="entry name" value="UreE"/>
    <property type="match status" value="1"/>
</dbReference>
<evidence type="ECO:0000256" key="5">
    <source>
        <dbReference type="HAMAP-Rule" id="MF_00822"/>
    </source>
</evidence>
<dbReference type="SUPFAM" id="SSF69287">
    <property type="entry name" value="Urease metallochaperone UreE, N-terminal domain"/>
    <property type="match status" value="1"/>
</dbReference>
<dbReference type="GO" id="GO:0006457">
    <property type="term" value="P:protein folding"/>
    <property type="evidence" value="ECO:0007669"/>
    <property type="project" value="InterPro"/>
</dbReference>
<comment type="function">
    <text evidence="5">Involved in urease metallocenter assembly. Binds nickel. Probably functions as a nickel donor during metallocenter assembly.</text>
</comment>
<dbReference type="SUPFAM" id="SSF69737">
    <property type="entry name" value="Urease metallochaperone UreE, C-terminal domain"/>
    <property type="match status" value="1"/>
</dbReference>
<dbReference type="NCBIfam" id="NF009756">
    <property type="entry name" value="PRK13261.2-2"/>
    <property type="match status" value="1"/>
</dbReference>
<dbReference type="SMART" id="SM00988">
    <property type="entry name" value="UreE_N"/>
    <property type="match status" value="1"/>
</dbReference>
<feature type="domain" description="UreE urease accessory N-terminal" evidence="6">
    <location>
        <begin position="1"/>
        <end position="67"/>
    </location>
</feature>
<dbReference type="Proteomes" id="UP000667802">
    <property type="component" value="Unassembled WGS sequence"/>
</dbReference>
<dbReference type="Gene3D" id="3.30.70.790">
    <property type="entry name" value="UreE, C-terminal domain"/>
    <property type="match status" value="1"/>
</dbReference>
<dbReference type="InterPro" id="IPR036118">
    <property type="entry name" value="UreE_N_sf"/>
</dbReference>
<dbReference type="GO" id="GO:0016151">
    <property type="term" value="F:nickel cation binding"/>
    <property type="evidence" value="ECO:0007669"/>
    <property type="project" value="UniProtKB-UniRule"/>
</dbReference>
<dbReference type="Pfam" id="PF05194">
    <property type="entry name" value="UreE_C"/>
    <property type="match status" value="1"/>
</dbReference>
<sequence>MLTFTQIKPRNPDIVVNLTLALTAEERTRSRHRFETETGQAVFLRLPRGTVLRDGDILEDETNSSLIRITAKPEPVLTVTAQTTLDLLRAAYHLGNRHVPVEITLTYLRIATDSVLRTMLEQLGLEVKEEILPFQPETGAYGHSHAH</sequence>
<keyword evidence="8" id="KW-1185">Reference proteome</keyword>
<proteinExistence type="inferred from homology"/>
<dbReference type="Pfam" id="PF02814">
    <property type="entry name" value="UreE_N"/>
    <property type="match status" value="1"/>
</dbReference>
<evidence type="ECO:0000256" key="1">
    <source>
        <dbReference type="ARBA" id="ARBA00004496"/>
    </source>
</evidence>
<comment type="subcellular location">
    <subcellularLocation>
        <location evidence="1 5">Cytoplasm</location>
    </subcellularLocation>
</comment>
<dbReference type="NCBIfam" id="NF009751">
    <property type="entry name" value="PRK13261.1-1"/>
    <property type="match status" value="1"/>
</dbReference>
<gene>
    <name evidence="5 7" type="primary">ureE</name>
    <name evidence="7" type="ORF">G7B40_036665</name>
</gene>
<accession>A0AAP5IEI4</accession>
<name>A0AAP5IEI4_9CYAN</name>
<evidence type="ECO:0000256" key="3">
    <source>
        <dbReference type="ARBA" id="ARBA00022596"/>
    </source>
</evidence>
<evidence type="ECO:0000256" key="2">
    <source>
        <dbReference type="ARBA" id="ARBA00022490"/>
    </source>
</evidence>
<organism evidence="7 8">
    <name type="scientific">Aetokthonos hydrillicola Thurmond2011</name>
    <dbReference type="NCBI Taxonomy" id="2712845"/>
    <lineage>
        <taxon>Bacteria</taxon>
        <taxon>Bacillati</taxon>
        <taxon>Cyanobacteriota</taxon>
        <taxon>Cyanophyceae</taxon>
        <taxon>Nostocales</taxon>
        <taxon>Hapalosiphonaceae</taxon>
        <taxon>Aetokthonos</taxon>
    </lineage>
</organism>